<dbReference type="SUPFAM" id="SSF56784">
    <property type="entry name" value="HAD-like"/>
    <property type="match status" value="1"/>
</dbReference>
<evidence type="ECO:0000256" key="1">
    <source>
        <dbReference type="ARBA" id="ARBA00006530"/>
    </source>
</evidence>
<dbReference type="Gene3D" id="3.90.1070.10">
    <property type="match status" value="1"/>
</dbReference>
<organism evidence="9 10">
    <name type="scientific">Thioflavicoccus mobilis 8321</name>
    <dbReference type="NCBI Taxonomy" id="765912"/>
    <lineage>
        <taxon>Bacteria</taxon>
        <taxon>Pseudomonadati</taxon>
        <taxon>Pseudomonadota</taxon>
        <taxon>Gammaproteobacteria</taxon>
        <taxon>Chromatiales</taxon>
        <taxon>Chromatiaceae</taxon>
        <taxon>Thioflavicoccus</taxon>
    </lineage>
</organism>
<dbReference type="SUPFAM" id="SSF53756">
    <property type="entry name" value="UDP-Glycosyltransferase/glycogen phosphorylase"/>
    <property type="match status" value="1"/>
</dbReference>
<feature type="domain" description="Glycosyl transferase family 1" evidence="6">
    <location>
        <begin position="250"/>
        <end position="411"/>
    </location>
</feature>
<dbReference type="HOGENOM" id="CLU_009583_24_0_6"/>
<dbReference type="Pfam" id="PF13439">
    <property type="entry name" value="Glyco_transf_4"/>
    <property type="match status" value="1"/>
</dbReference>
<dbReference type="NCBIfam" id="TIGR02471">
    <property type="entry name" value="sucr_syn_bact_C"/>
    <property type="match status" value="1"/>
</dbReference>
<accession>L0GWD8</accession>
<keyword evidence="3" id="KW-0328">Glycosyltransferase</keyword>
<dbReference type="EMBL" id="CP003051">
    <property type="protein sequence ID" value="AGA90142.1"/>
    <property type="molecule type" value="Genomic_DNA"/>
</dbReference>
<reference evidence="9 10" key="1">
    <citation type="submission" date="2011-09" db="EMBL/GenBank/DDBJ databases">
        <title>Complete sequence of chromosome of Thioflavicoccus mobilis 8321.</title>
        <authorList>
            <consortium name="US DOE Joint Genome Institute"/>
            <person name="Lucas S."/>
            <person name="Han J."/>
            <person name="Lapidus A."/>
            <person name="Cheng J.-F."/>
            <person name="Goodwin L."/>
            <person name="Pitluck S."/>
            <person name="Peters L."/>
            <person name="Ovchinnikova G."/>
            <person name="Lu M."/>
            <person name="Detter J.C."/>
            <person name="Han C."/>
            <person name="Tapia R."/>
            <person name="Land M."/>
            <person name="Hauser L."/>
            <person name="Kyrpides N."/>
            <person name="Ivanova N."/>
            <person name="Pagani I."/>
            <person name="Vogl K."/>
            <person name="Liu Z."/>
            <person name="Imhoff J."/>
            <person name="Thiel V."/>
            <person name="Frigaard N.-U."/>
            <person name="Bryant D."/>
            <person name="Woyke T."/>
        </authorList>
    </citation>
    <scope>NUCLEOTIDE SEQUENCE [LARGE SCALE GENOMIC DNA]</scope>
    <source>
        <strain evidence="9 10">8321</strain>
    </source>
</reference>
<dbReference type="InterPro" id="IPR023214">
    <property type="entry name" value="HAD_sf"/>
</dbReference>
<dbReference type="Gene3D" id="3.40.50.2000">
    <property type="entry name" value="Glycogen Phosphorylase B"/>
    <property type="match status" value="2"/>
</dbReference>
<dbReference type="Gene3D" id="3.40.50.1000">
    <property type="entry name" value="HAD superfamily/HAD-like"/>
    <property type="match status" value="1"/>
</dbReference>
<evidence type="ECO:0000313" key="9">
    <source>
        <dbReference type="EMBL" id="AGA90142.1"/>
    </source>
</evidence>
<dbReference type="Pfam" id="PF00534">
    <property type="entry name" value="Glycos_transf_1"/>
    <property type="match status" value="1"/>
</dbReference>
<dbReference type="InterPro" id="IPR006380">
    <property type="entry name" value="SPP-like_dom"/>
</dbReference>
<dbReference type="CDD" id="cd03800">
    <property type="entry name" value="GT4_sucrose_synthase"/>
    <property type="match status" value="1"/>
</dbReference>
<dbReference type="InterPro" id="IPR044161">
    <property type="entry name" value="SPS"/>
</dbReference>
<evidence type="ECO:0000256" key="4">
    <source>
        <dbReference type="ARBA" id="ARBA00022679"/>
    </source>
</evidence>
<dbReference type="eggNOG" id="COG0561">
    <property type="taxonomic scope" value="Bacteria"/>
</dbReference>
<evidence type="ECO:0000256" key="3">
    <source>
        <dbReference type="ARBA" id="ARBA00022676"/>
    </source>
</evidence>
<dbReference type="OrthoDB" id="7847955at2"/>
<keyword evidence="4 9" id="KW-0808">Transferase</keyword>
<dbReference type="GO" id="GO:0046524">
    <property type="term" value="F:sucrose-phosphate synthase activity"/>
    <property type="evidence" value="ECO:0007669"/>
    <property type="project" value="UniProtKB-EC"/>
</dbReference>
<dbReference type="PANTHER" id="PTHR46039">
    <property type="entry name" value="SUCROSE-PHOSPHATE SYNTHASE 3-RELATED"/>
    <property type="match status" value="1"/>
</dbReference>
<gene>
    <name evidence="9" type="ORF">Thimo_1348</name>
</gene>
<name>L0GWD8_9GAMM</name>
<sequence length="729" mass="81360">MSTRDKPLYLLLVSVHGLIRGKDLELGRDADTGGQILYAVELARALAERDDVAQVDLVTRRVEDPAVSSDYARPEEPLGEKARIVRIDAGPPEYIRKELLWDHLDAFADNLLDFLHNGERLPDLIHSHYADAGYVGARIAHQLGRPLVHTGHSLGRVKRRRLLASGVGRDLIEVRYNMARRINAEEDTLAAARLVIASTSNEIEEQYGLYDHYQPERMEVIPPGTDLDRFRPPDGSETKAPIAQELDRFLRDPERPMILALSRPDERKNIATLVEAYGESEELQKTANLVIVAGNRDDIADLDTGAQTVLTNLLLAIDLYDLYGRVAYPKHHRSDEVPILYRLAAARRGVFINPALTEPFGLTLIEAAASGLPIVATEDGGPQDIVAHCRNGILIDPLDKAAMTKALLQVLCGATRWRTMASRGLKGVKARYSWQAHAERYVESIRPIVEKTVPPLRAVPARRPMLYHDRAIFTDLDQNLLGDPASLADFIRVMREHRQCATFGIATGRRLDSALAVLKRYGIPQPDVLITGLGTEIAYAPQLTLDRAWTRHIDHLWYPARVRQVLSEVPGMALQPKTEQGRFKVSYYIDSNEAPPLEEISRLLHQADLTVNLVIAFGQFLDIVPVRASKGLALRYFAHQWDIPLERILTAGGSGADEDMMRGKTLAVVVANRHHEELSQLADIDSIYFAERPFAAGLLEAIEHYDFFQSCRLPASEKVSDVDAETTAN</sequence>
<evidence type="ECO:0000259" key="8">
    <source>
        <dbReference type="Pfam" id="PF13439"/>
    </source>
</evidence>
<evidence type="ECO:0000259" key="7">
    <source>
        <dbReference type="Pfam" id="PF05116"/>
    </source>
</evidence>
<dbReference type="EC" id="2.4.1.14" evidence="2"/>
<dbReference type="InterPro" id="IPR028098">
    <property type="entry name" value="Glyco_trans_4-like_N"/>
</dbReference>
<dbReference type="STRING" id="765912.Thimo_1348"/>
<feature type="domain" description="Sucrose phosphatase-like" evidence="7">
    <location>
        <begin position="470"/>
        <end position="706"/>
    </location>
</feature>
<evidence type="ECO:0000313" key="10">
    <source>
        <dbReference type="Proteomes" id="UP000010816"/>
    </source>
</evidence>
<proteinExistence type="inferred from homology"/>
<dbReference type="RefSeq" id="WP_015280286.1">
    <property type="nucleotide sequence ID" value="NC_019940.1"/>
</dbReference>
<dbReference type="KEGG" id="tmb:Thimo_1348"/>
<dbReference type="Proteomes" id="UP000010816">
    <property type="component" value="Chromosome"/>
</dbReference>
<dbReference type="PATRIC" id="fig|765912.4.peg.1316"/>
<dbReference type="AlphaFoldDB" id="L0GWD8"/>
<feature type="domain" description="Glycosyltransferase subfamily 4-like N-terminal" evidence="8">
    <location>
        <begin position="33"/>
        <end position="229"/>
    </location>
</feature>
<evidence type="ECO:0000256" key="5">
    <source>
        <dbReference type="ARBA" id="ARBA00047471"/>
    </source>
</evidence>
<protein>
    <recommendedName>
        <fullName evidence="2">sucrose-phosphate synthase</fullName>
        <ecNumber evidence="2">2.4.1.14</ecNumber>
    </recommendedName>
</protein>
<dbReference type="eggNOG" id="COG0438">
    <property type="taxonomic scope" value="Bacteria"/>
</dbReference>
<dbReference type="InterPro" id="IPR001296">
    <property type="entry name" value="Glyco_trans_1"/>
</dbReference>
<comment type="similarity">
    <text evidence="1">Belongs to the glycosyltransferase 1 family.</text>
</comment>
<keyword evidence="10" id="KW-1185">Reference proteome</keyword>
<dbReference type="InterPro" id="IPR036412">
    <property type="entry name" value="HAD-like_sf"/>
</dbReference>
<dbReference type="InterPro" id="IPR012822">
    <property type="entry name" value="SucroseP_synth_GlycoTrfase_dom"/>
</dbReference>
<dbReference type="NCBIfam" id="TIGR02472">
    <property type="entry name" value="sucr_P_syn_N"/>
    <property type="match status" value="1"/>
</dbReference>
<dbReference type="Pfam" id="PF05116">
    <property type="entry name" value="S6PP"/>
    <property type="match status" value="1"/>
</dbReference>
<dbReference type="InterPro" id="IPR012821">
    <property type="entry name" value="Sucrose_P_synth_Pase-like_dom"/>
</dbReference>
<evidence type="ECO:0000259" key="6">
    <source>
        <dbReference type="Pfam" id="PF00534"/>
    </source>
</evidence>
<evidence type="ECO:0000256" key="2">
    <source>
        <dbReference type="ARBA" id="ARBA00012536"/>
    </source>
</evidence>
<comment type="catalytic activity">
    <reaction evidence="5">
        <text>beta-D-fructose 6-phosphate + UDP-alpha-D-glucose = sucrose 6(F)-phosphate + UDP + H(+)</text>
        <dbReference type="Rhea" id="RHEA:22172"/>
        <dbReference type="ChEBI" id="CHEBI:15378"/>
        <dbReference type="ChEBI" id="CHEBI:57634"/>
        <dbReference type="ChEBI" id="CHEBI:57723"/>
        <dbReference type="ChEBI" id="CHEBI:58223"/>
        <dbReference type="ChEBI" id="CHEBI:58885"/>
        <dbReference type="EC" id="2.4.1.14"/>
    </reaction>
</comment>
<dbReference type="PANTHER" id="PTHR46039:SF5">
    <property type="entry name" value="SUCROSE-PHOSPHATE SYNTHASE 3-RELATED"/>
    <property type="match status" value="1"/>
</dbReference>